<organism evidence="2 3">
    <name type="scientific">Heracleum sosnowskyi</name>
    <dbReference type="NCBI Taxonomy" id="360622"/>
    <lineage>
        <taxon>Eukaryota</taxon>
        <taxon>Viridiplantae</taxon>
        <taxon>Streptophyta</taxon>
        <taxon>Embryophyta</taxon>
        <taxon>Tracheophyta</taxon>
        <taxon>Spermatophyta</taxon>
        <taxon>Magnoliopsida</taxon>
        <taxon>eudicotyledons</taxon>
        <taxon>Gunneridae</taxon>
        <taxon>Pentapetalae</taxon>
        <taxon>asterids</taxon>
        <taxon>campanulids</taxon>
        <taxon>Apiales</taxon>
        <taxon>Apiaceae</taxon>
        <taxon>Apioideae</taxon>
        <taxon>apioid superclade</taxon>
        <taxon>Tordylieae</taxon>
        <taxon>Tordyliinae</taxon>
        <taxon>Heracleum</taxon>
    </lineage>
</organism>
<reference evidence="2" key="2">
    <citation type="submission" date="2023-05" db="EMBL/GenBank/DDBJ databases">
        <authorList>
            <person name="Schelkunov M.I."/>
        </authorList>
    </citation>
    <scope>NUCLEOTIDE SEQUENCE</scope>
    <source>
        <strain evidence="2">Hsosn_3</strain>
        <tissue evidence="2">Leaf</tissue>
    </source>
</reference>
<reference evidence="2" key="1">
    <citation type="submission" date="2023-02" db="EMBL/GenBank/DDBJ databases">
        <title>Genome of toxic invasive species Heracleum sosnowskyi carries increased number of genes despite the absence of recent whole-genome duplications.</title>
        <authorList>
            <person name="Schelkunov M."/>
            <person name="Shtratnikova V."/>
            <person name="Makarenko M."/>
            <person name="Klepikova A."/>
            <person name="Omelchenko D."/>
            <person name="Novikova G."/>
            <person name="Obukhova E."/>
            <person name="Bogdanov V."/>
            <person name="Penin A."/>
            <person name="Logacheva M."/>
        </authorList>
    </citation>
    <scope>NUCLEOTIDE SEQUENCE</scope>
    <source>
        <strain evidence="2">Hsosn_3</strain>
        <tissue evidence="2">Leaf</tissue>
    </source>
</reference>
<dbReference type="AlphaFoldDB" id="A0AAD8IBY3"/>
<dbReference type="Proteomes" id="UP001237642">
    <property type="component" value="Unassembled WGS sequence"/>
</dbReference>
<feature type="compositionally biased region" description="Polar residues" evidence="1">
    <location>
        <begin position="52"/>
        <end position="68"/>
    </location>
</feature>
<comment type="caution">
    <text evidence="2">The sequence shown here is derived from an EMBL/GenBank/DDBJ whole genome shotgun (WGS) entry which is preliminary data.</text>
</comment>
<gene>
    <name evidence="2" type="ORF">POM88_020108</name>
</gene>
<feature type="compositionally biased region" description="Polar residues" evidence="1">
    <location>
        <begin position="76"/>
        <end position="87"/>
    </location>
</feature>
<proteinExistence type="predicted"/>
<accession>A0AAD8IBY3</accession>
<evidence type="ECO:0000256" key="1">
    <source>
        <dbReference type="SAM" id="MobiDB-lite"/>
    </source>
</evidence>
<sequence length="101" mass="10596">MDGRFSPAAVSRSVYPSFTPGYGMRPNLAPAGHPVSDSISYGRGSLFNSINQNTQGNGSLNLANNPTKSAELKGSGSRNTGLMRNTYSKVTPGNAVLDFAK</sequence>
<name>A0AAD8IBY3_9APIA</name>
<evidence type="ECO:0000313" key="2">
    <source>
        <dbReference type="EMBL" id="KAK1382373.1"/>
    </source>
</evidence>
<evidence type="ECO:0000313" key="3">
    <source>
        <dbReference type="Proteomes" id="UP001237642"/>
    </source>
</evidence>
<keyword evidence="3" id="KW-1185">Reference proteome</keyword>
<dbReference type="EMBL" id="JAUIZM010000005">
    <property type="protein sequence ID" value="KAK1382373.1"/>
    <property type="molecule type" value="Genomic_DNA"/>
</dbReference>
<feature type="region of interest" description="Disordered" evidence="1">
    <location>
        <begin position="52"/>
        <end position="87"/>
    </location>
</feature>
<protein>
    <submittedName>
        <fullName evidence="2">Uncharacterized protein</fullName>
    </submittedName>
</protein>